<dbReference type="OrthoDB" id="2470088at2"/>
<dbReference type="SUPFAM" id="SSF88659">
    <property type="entry name" value="Sigma3 and sigma4 domains of RNA polymerase sigma factors"/>
    <property type="match status" value="1"/>
</dbReference>
<evidence type="ECO:0000313" key="3">
    <source>
        <dbReference type="EMBL" id="AQS54573.1"/>
    </source>
</evidence>
<protein>
    <recommendedName>
        <fullName evidence="2">RNA polymerase sigma factor 70 region 4 type 2 domain-containing protein</fullName>
    </recommendedName>
</protein>
<feature type="domain" description="RNA polymerase sigma factor 70 region 4 type 2" evidence="2">
    <location>
        <begin position="35"/>
        <end position="84"/>
    </location>
</feature>
<dbReference type="GO" id="GO:0003677">
    <property type="term" value="F:DNA binding"/>
    <property type="evidence" value="ECO:0007669"/>
    <property type="project" value="InterPro"/>
</dbReference>
<evidence type="ECO:0000259" key="2">
    <source>
        <dbReference type="Pfam" id="PF08281"/>
    </source>
</evidence>
<dbReference type="STRING" id="1471761.B0W44_00965"/>
<organism evidence="3 4">
    <name type="scientific">Novibacillus thermophilus</name>
    <dbReference type="NCBI Taxonomy" id="1471761"/>
    <lineage>
        <taxon>Bacteria</taxon>
        <taxon>Bacillati</taxon>
        <taxon>Bacillota</taxon>
        <taxon>Bacilli</taxon>
        <taxon>Bacillales</taxon>
        <taxon>Thermoactinomycetaceae</taxon>
        <taxon>Novibacillus</taxon>
    </lineage>
</organism>
<dbReference type="AlphaFoldDB" id="A0A1U9K3F9"/>
<evidence type="ECO:0000313" key="4">
    <source>
        <dbReference type="Proteomes" id="UP000188603"/>
    </source>
</evidence>
<dbReference type="Pfam" id="PF08281">
    <property type="entry name" value="Sigma70_r4_2"/>
    <property type="match status" value="1"/>
</dbReference>
<proteinExistence type="predicted"/>
<dbReference type="GO" id="GO:0006352">
    <property type="term" value="P:DNA-templated transcription initiation"/>
    <property type="evidence" value="ECO:0007669"/>
    <property type="project" value="InterPro"/>
</dbReference>
<reference evidence="3 4" key="1">
    <citation type="journal article" date="2015" name="Int. J. Syst. Evol. Microbiol.">
        <title>Novibacillus thermophilus gen. nov., sp. nov., a Gram-staining-negative and moderately thermophilic member of the family Thermoactinomycetaceae.</title>
        <authorList>
            <person name="Yang G."/>
            <person name="Chen J."/>
            <person name="Zhou S."/>
        </authorList>
    </citation>
    <scope>NUCLEOTIDE SEQUENCE [LARGE SCALE GENOMIC DNA]</scope>
    <source>
        <strain evidence="3 4">SG-1</strain>
    </source>
</reference>
<dbReference type="GO" id="GO:0016987">
    <property type="term" value="F:sigma factor activity"/>
    <property type="evidence" value="ECO:0007669"/>
    <property type="project" value="InterPro"/>
</dbReference>
<dbReference type="Gene3D" id="1.10.10.10">
    <property type="entry name" value="Winged helix-like DNA-binding domain superfamily/Winged helix DNA-binding domain"/>
    <property type="match status" value="1"/>
</dbReference>
<gene>
    <name evidence="3" type="ORF">B0W44_00965</name>
</gene>
<dbReference type="InterPro" id="IPR013249">
    <property type="entry name" value="RNA_pol_sigma70_r4_t2"/>
</dbReference>
<sequence length="104" mass="12135">MLFVQTPLYQGLEHLYYWIKQLYFRNSGLDKESVERIIQAINSLRPQYRLAIILRGIEGLSTAQVAEILNWSEAKVKTTLHRARHSEKREASAPQLLNKLRTNV</sequence>
<dbReference type="KEGG" id="ntr:B0W44_00965"/>
<keyword evidence="4" id="KW-1185">Reference proteome</keyword>
<dbReference type="CDD" id="cd06171">
    <property type="entry name" value="Sigma70_r4"/>
    <property type="match status" value="1"/>
</dbReference>
<feature type="region of interest" description="Disordered" evidence="1">
    <location>
        <begin position="82"/>
        <end position="104"/>
    </location>
</feature>
<accession>A0A1U9K3F9</accession>
<dbReference type="Proteomes" id="UP000188603">
    <property type="component" value="Chromosome"/>
</dbReference>
<dbReference type="InterPro" id="IPR036388">
    <property type="entry name" value="WH-like_DNA-bd_sf"/>
</dbReference>
<evidence type="ECO:0000256" key="1">
    <source>
        <dbReference type="SAM" id="MobiDB-lite"/>
    </source>
</evidence>
<dbReference type="InterPro" id="IPR013324">
    <property type="entry name" value="RNA_pol_sigma_r3/r4-like"/>
</dbReference>
<name>A0A1U9K3F9_9BACL</name>
<dbReference type="EMBL" id="CP019699">
    <property type="protein sequence ID" value="AQS54573.1"/>
    <property type="molecule type" value="Genomic_DNA"/>
</dbReference>